<reference evidence="3" key="1">
    <citation type="submission" date="2016-10" db="EMBL/GenBank/DDBJ databases">
        <authorList>
            <person name="Varghese N."/>
            <person name="Submissions S."/>
        </authorList>
    </citation>
    <scope>NUCLEOTIDE SEQUENCE [LARGE SCALE GENOMIC DNA]</scope>
    <source>
        <strain evidence="3">NRRL B-51270</strain>
    </source>
</reference>
<dbReference type="AlphaFoldDB" id="A0A1H1MJG9"/>
<sequence length="92" mass="9922">MPVFQAIWMYCLDNPARALNALALFYALAGGWLCAATQLRASRASARLATNTHTEVAADDSEATRRVNRMFYSVGGACLGLAVLLSLVSTHF</sequence>
<proteinExistence type="predicted"/>
<keyword evidence="1" id="KW-0812">Transmembrane</keyword>
<dbReference type="EMBL" id="LT629736">
    <property type="protein sequence ID" value="SDR86923.1"/>
    <property type="molecule type" value="Genomic_DNA"/>
</dbReference>
<evidence type="ECO:0000256" key="1">
    <source>
        <dbReference type="SAM" id="Phobius"/>
    </source>
</evidence>
<name>A0A1H1MJG9_9GAMM</name>
<evidence type="ECO:0000313" key="2">
    <source>
        <dbReference type="EMBL" id="SDR86923.1"/>
    </source>
</evidence>
<dbReference type="Proteomes" id="UP000243207">
    <property type="component" value="Chromosome I"/>
</dbReference>
<gene>
    <name evidence="2" type="ORF">SAMN05216421_0480</name>
</gene>
<dbReference type="RefSeq" id="WP_093391644.1">
    <property type="nucleotide sequence ID" value="NZ_LT629736.1"/>
</dbReference>
<organism evidence="2 3">
    <name type="scientific">Halopseudomonas xinjiangensis</name>
    <dbReference type="NCBI Taxonomy" id="487184"/>
    <lineage>
        <taxon>Bacteria</taxon>
        <taxon>Pseudomonadati</taxon>
        <taxon>Pseudomonadota</taxon>
        <taxon>Gammaproteobacteria</taxon>
        <taxon>Pseudomonadales</taxon>
        <taxon>Pseudomonadaceae</taxon>
        <taxon>Halopseudomonas</taxon>
    </lineage>
</organism>
<keyword evidence="3" id="KW-1185">Reference proteome</keyword>
<accession>A0A1H1MJG9</accession>
<protein>
    <submittedName>
        <fullName evidence="2">Uncharacterized protein</fullName>
    </submittedName>
</protein>
<evidence type="ECO:0000313" key="3">
    <source>
        <dbReference type="Proteomes" id="UP000243207"/>
    </source>
</evidence>
<keyword evidence="1" id="KW-1133">Transmembrane helix</keyword>
<feature type="transmembrane region" description="Helical" evidence="1">
    <location>
        <begin position="18"/>
        <end position="37"/>
    </location>
</feature>
<keyword evidence="1" id="KW-0472">Membrane</keyword>
<feature type="transmembrane region" description="Helical" evidence="1">
    <location>
        <begin position="70"/>
        <end position="89"/>
    </location>
</feature>